<accession>A0A7W6URE5</accession>
<name>A0A7W6URE5_9HYPH</name>
<feature type="compositionally biased region" description="Basic and acidic residues" evidence="1">
    <location>
        <begin position="196"/>
        <end position="207"/>
    </location>
</feature>
<protein>
    <submittedName>
        <fullName evidence="2">Uncharacterized protein</fullName>
    </submittedName>
</protein>
<evidence type="ECO:0000313" key="2">
    <source>
        <dbReference type="EMBL" id="MBB4442945.1"/>
    </source>
</evidence>
<sequence>MTLQSGRPIYSYMAKPKTTDDAELIKEWPLSTAATLGSSVRAKGILLEIRARLPLAVRKSLEIEAGALTLAMAETAKSAFRAASSVVSNALEDIESLPVIPREIQDILTISTTERHRWLGDGRLPSAGTRTVKLRGRARKITFHVFDPRVVEDILDRDLVTVWREEDAEATAEKRRRAALKAKLTRSLKTKAKTPLKPDADPDDASRSKPLGWEEFSRDGLLR</sequence>
<feature type="compositionally biased region" description="Basic residues" evidence="1">
    <location>
        <begin position="184"/>
        <end position="194"/>
    </location>
</feature>
<dbReference type="EMBL" id="JACIHI010000020">
    <property type="protein sequence ID" value="MBB4442945.1"/>
    <property type="molecule type" value="Genomic_DNA"/>
</dbReference>
<proteinExistence type="predicted"/>
<evidence type="ECO:0000313" key="3">
    <source>
        <dbReference type="Proteomes" id="UP000533724"/>
    </source>
</evidence>
<comment type="caution">
    <text evidence="2">The sequence shown here is derived from an EMBL/GenBank/DDBJ whole genome shotgun (WGS) entry which is preliminary data.</text>
</comment>
<gene>
    <name evidence="2" type="ORF">GGE15_006245</name>
</gene>
<reference evidence="2 3" key="1">
    <citation type="submission" date="2020-08" db="EMBL/GenBank/DDBJ databases">
        <title>Genomic Encyclopedia of Type Strains, Phase IV (KMG-V): Genome sequencing to study the core and pangenomes of soil and plant-associated prokaryotes.</title>
        <authorList>
            <person name="Whitman W."/>
        </authorList>
    </citation>
    <scope>NUCLEOTIDE SEQUENCE [LARGE SCALE GENOMIC DNA]</scope>
    <source>
        <strain evidence="2 3">SEMIA 414</strain>
    </source>
</reference>
<dbReference type="Proteomes" id="UP000533724">
    <property type="component" value="Unassembled WGS sequence"/>
</dbReference>
<evidence type="ECO:0000256" key="1">
    <source>
        <dbReference type="SAM" id="MobiDB-lite"/>
    </source>
</evidence>
<feature type="region of interest" description="Disordered" evidence="1">
    <location>
        <begin position="184"/>
        <end position="223"/>
    </location>
</feature>
<dbReference type="AlphaFoldDB" id="A0A7W6URE5"/>
<organism evidence="2 3">
    <name type="scientific">Rhizobium esperanzae</name>
    <dbReference type="NCBI Taxonomy" id="1967781"/>
    <lineage>
        <taxon>Bacteria</taxon>
        <taxon>Pseudomonadati</taxon>
        <taxon>Pseudomonadota</taxon>
        <taxon>Alphaproteobacteria</taxon>
        <taxon>Hyphomicrobiales</taxon>
        <taxon>Rhizobiaceae</taxon>
        <taxon>Rhizobium/Agrobacterium group</taxon>
        <taxon>Rhizobium</taxon>
    </lineage>
</organism>